<proteinExistence type="predicted"/>
<dbReference type="EMBL" id="JBHFQA010000021">
    <property type="protein sequence ID" value="KAL2080769.1"/>
    <property type="molecule type" value="Genomic_DNA"/>
</dbReference>
<dbReference type="Proteomes" id="UP001591681">
    <property type="component" value="Unassembled WGS sequence"/>
</dbReference>
<dbReference type="EMBL" id="JBHFQA010000021">
    <property type="protein sequence ID" value="KAL2080770.1"/>
    <property type="molecule type" value="Genomic_DNA"/>
</dbReference>
<evidence type="ECO:0000256" key="1">
    <source>
        <dbReference type="SAM" id="MobiDB-lite"/>
    </source>
</evidence>
<organism evidence="2 4">
    <name type="scientific">Coilia grayii</name>
    <name type="common">Gray's grenadier anchovy</name>
    <dbReference type="NCBI Taxonomy" id="363190"/>
    <lineage>
        <taxon>Eukaryota</taxon>
        <taxon>Metazoa</taxon>
        <taxon>Chordata</taxon>
        <taxon>Craniata</taxon>
        <taxon>Vertebrata</taxon>
        <taxon>Euteleostomi</taxon>
        <taxon>Actinopterygii</taxon>
        <taxon>Neopterygii</taxon>
        <taxon>Teleostei</taxon>
        <taxon>Clupei</taxon>
        <taxon>Clupeiformes</taxon>
        <taxon>Clupeoidei</taxon>
        <taxon>Engraulidae</taxon>
        <taxon>Coilinae</taxon>
        <taxon>Coilia</taxon>
    </lineage>
</organism>
<accession>A0ABD1J1M6</accession>
<dbReference type="AlphaFoldDB" id="A0ABD1J1M6"/>
<evidence type="ECO:0000313" key="3">
    <source>
        <dbReference type="EMBL" id="KAL2080770.1"/>
    </source>
</evidence>
<comment type="caution">
    <text evidence="2">The sequence shown here is derived from an EMBL/GenBank/DDBJ whole genome shotgun (WGS) entry which is preliminary data.</text>
</comment>
<evidence type="ECO:0000313" key="4">
    <source>
        <dbReference type="Proteomes" id="UP001591681"/>
    </source>
</evidence>
<sequence>MEGQRLTREDLDDTEEAEELLDEEQHTPVGATAQPESEMAALRHLLERTLKAHEQESYKEELRWRSVQLQLNQLREDVEGERRPFPAPAPVVPAPAPVIPAPAPAPVVPAPAPAAPAPVLPVAPAAPMAWSRSAIPKLEDGDDIEQYLTTFERLATAYRWPREDWIPRQAINTSWSSVTMPPAILRPSPSVK</sequence>
<feature type="compositionally biased region" description="Acidic residues" evidence="1">
    <location>
        <begin position="10"/>
        <end position="22"/>
    </location>
</feature>
<keyword evidence="4" id="KW-1185">Reference proteome</keyword>
<name>A0ABD1J1M6_9TELE</name>
<feature type="region of interest" description="Disordered" evidence="1">
    <location>
        <begin position="1"/>
        <end position="36"/>
    </location>
</feature>
<reference evidence="2 4" key="1">
    <citation type="submission" date="2024-09" db="EMBL/GenBank/DDBJ databases">
        <title>A chromosome-level genome assembly of Gray's grenadier anchovy, Coilia grayii.</title>
        <authorList>
            <person name="Fu Z."/>
        </authorList>
    </citation>
    <scope>NUCLEOTIDE SEQUENCE [LARGE SCALE GENOMIC DNA]</scope>
    <source>
        <strain evidence="2">G4</strain>
        <tissue evidence="2">Muscle</tissue>
    </source>
</reference>
<protein>
    <submittedName>
        <fullName evidence="2">Uncharacterized protein</fullName>
    </submittedName>
</protein>
<evidence type="ECO:0000313" key="2">
    <source>
        <dbReference type="EMBL" id="KAL2080769.1"/>
    </source>
</evidence>
<gene>
    <name evidence="2" type="ORF">ACEWY4_024562</name>
    <name evidence="3" type="ORF">ACEWY4_024563</name>
</gene>